<keyword evidence="3" id="KW-1185">Reference proteome</keyword>
<comment type="caution">
    <text evidence="2">The sequence shown here is derived from an EMBL/GenBank/DDBJ whole genome shotgun (WGS) entry which is preliminary data.</text>
</comment>
<feature type="compositionally biased region" description="Pro residues" evidence="1">
    <location>
        <begin position="11"/>
        <end position="20"/>
    </location>
</feature>
<dbReference type="AlphaFoldDB" id="A0AAD9ZI74"/>
<protein>
    <submittedName>
        <fullName evidence="2">Uncharacterized protein</fullName>
    </submittedName>
</protein>
<evidence type="ECO:0000313" key="2">
    <source>
        <dbReference type="EMBL" id="KAK3177174.1"/>
    </source>
</evidence>
<reference evidence="2" key="1">
    <citation type="submission" date="2022-11" db="EMBL/GenBank/DDBJ databases">
        <title>Chromosomal genome sequence assembly and mating type (MAT) locus characterization of the leprose asexual lichenized fungus Lepraria neglecta (Nyl.) Erichsen.</title>
        <authorList>
            <person name="Allen J.L."/>
            <person name="Pfeffer B."/>
        </authorList>
    </citation>
    <scope>NUCLEOTIDE SEQUENCE</scope>
    <source>
        <strain evidence="2">Allen 5258</strain>
    </source>
</reference>
<dbReference type="Proteomes" id="UP001276659">
    <property type="component" value="Unassembled WGS sequence"/>
</dbReference>
<accession>A0AAD9ZI74</accession>
<name>A0AAD9ZI74_9LECA</name>
<sequence length="169" mass="18850">MSRLYNRTAPPQDPPLPELPKTPFDLRLNEGPMVIRVTHYKGALISSYNFMPCMVDMLNNAFDSIWTKPDQNPKLVNNQYVCLSKSLIVKFQGNGASEPLEVSDLVSLANTLLAFQQTYAVREFSYDYFVRAIERGGGQVVLRGVPPTNLTTGTAEQKSNTTVYAAVQE</sequence>
<organism evidence="2 3">
    <name type="scientific">Lepraria neglecta</name>
    <dbReference type="NCBI Taxonomy" id="209136"/>
    <lineage>
        <taxon>Eukaryota</taxon>
        <taxon>Fungi</taxon>
        <taxon>Dikarya</taxon>
        <taxon>Ascomycota</taxon>
        <taxon>Pezizomycotina</taxon>
        <taxon>Lecanoromycetes</taxon>
        <taxon>OSLEUM clade</taxon>
        <taxon>Lecanoromycetidae</taxon>
        <taxon>Lecanorales</taxon>
        <taxon>Lecanorineae</taxon>
        <taxon>Stereocaulaceae</taxon>
        <taxon>Lepraria</taxon>
    </lineage>
</organism>
<evidence type="ECO:0000256" key="1">
    <source>
        <dbReference type="SAM" id="MobiDB-lite"/>
    </source>
</evidence>
<dbReference type="EMBL" id="JASNWA010000004">
    <property type="protein sequence ID" value="KAK3177174.1"/>
    <property type="molecule type" value="Genomic_DNA"/>
</dbReference>
<gene>
    <name evidence="2" type="ORF">OEA41_008503</name>
</gene>
<feature type="region of interest" description="Disordered" evidence="1">
    <location>
        <begin position="1"/>
        <end position="21"/>
    </location>
</feature>
<proteinExistence type="predicted"/>
<evidence type="ECO:0000313" key="3">
    <source>
        <dbReference type="Proteomes" id="UP001276659"/>
    </source>
</evidence>